<reference evidence="1" key="1">
    <citation type="journal article" date="2020" name="Nature">
        <title>Giant virus diversity and host interactions through global metagenomics.</title>
        <authorList>
            <person name="Schulz F."/>
            <person name="Roux S."/>
            <person name="Paez-Espino D."/>
            <person name="Jungbluth S."/>
            <person name="Walsh D.A."/>
            <person name="Denef V.J."/>
            <person name="McMahon K.D."/>
            <person name="Konstantinidis K.T."/>
            <person name="Eloe-Fadrosh E.A."/>
            <person name="Kyrpides N.C."/>
            <person name="Woyke T."/>
        </authorList>
    </citation>
    <scope>NUCLEOTIDE SEQUENCE</scope>
    <source>
        <strain evidence="1">GVMAG-M-3300023184-60</strain>
    </source>
</reference>
<organism evidence="1">
    <name type="scientific">viral metagenome</name>
    <dbReference type="NCBI Taxonomy" id="1070528"/>
    <lineage>
        <taxon>unclassified sequences</taxon>
        <taxon>metagenomes</taxon>
        <taxon>organismal metagenomes</taxon>
    </lineage>
</organism>
<accession>A0A6C0IAM8</accession>
<protein>
    <submittedName>
        <fullName evidence="1">Uncharacterized protein</fullName>
    </submittedName>
</protein>
<dbReference type="AlphaFoldDB" id="A0A6C0IAM8"/>
<proteinExistence type="predicted"/>
<evidence type="ECO:0000313" key="1">
    <source>
        <dbReference type="EMBL" id="QHT89660.1"/>
    </source>
</evidence>
<sequence length="230" mass="27501">MEFTDLSKIEIEERCEYVEENEECEGDYIPYEADASDNLEFSAYHYHHNREPFYVLFIKKEDMIYIEMINDGTHRNKNTNEIVMPFEEMVKNKSLKKYYDMSVMLVNDNNTKRVYYDKRGKETKYLIQTYDTESDTDEECEEAIPIRHWCICADIIWKGMRVSKSTHYSDIKCYYNINPFTFEYKVDTEKEIASFMSSINAFAKYHNVGTFIETAIIANYNEKCQLRPPE</sequence>
<name>A0A6C0IAM8_9ZZZZ</name>
<dbReference type="EMBL" id="MN740146">
    <property type="protein sequence ID" value="QHT89660.1"/>
    <property type="molecule type" value="Genomic_DNA"/>
</dbReference>